<keyword evidence="2" id="KW-0472">Membrane</keyword>
<dbReference type="HOGENOM" id="CLU_043687_1_1_1"/>
<keyword evidence="4" id="KW-1185">Reference proteome</keyword>
<feature type="transmembrane region" description="Helical" evidence="2">
    <location>
        <begin position="275"/>
        <end position="299"/>
    </location>
</feature>
<gene>
    <name evidence="3" type="ORF">Z517_09536</name>
</gene>
<dbReference type="PANTHER" id="PTHR34414:SF1">
    <property type="entry name" value="SUBTILISIN-LIKE SERINE PROTEASE"/>
    <property type="match status" value="1"/>
</dbReference>
<dbReference type="AlphaFoldDB" id="A0A0D2GEQ3"/>
<feature type="region of interest" description="Disordered" evidence="1">
    <location>
        <begin position="47"/>
        <end position="66"/>
    </location>
</feature>
<evidence type="ECO:0000256" key="2">
    <source>
        <dbReference type="SAM" id="Phobius"/>
    </source>
</evidence>
<protein>
    <submittedName>
        <fullName evidence="3">Unplaced genomic scaffold supercont1.6, whole genome shotgun sequence</fullName>
    </submittedName>
</protein>
<organism evidence="3 4">
    <name type="scientific">Fonsecaea pedrosoi CBS 271.37</name>
    <dbReference type="NCBI Taxonomy" id="1442368"/>
    <lineage>
        <taxon>Eukaryota</taxon>
        <taxon>Fungi</taxon>
        <taxon>Dikarya</taxon>
        <taxon>Ascomycota</taxon>
        <taxon>Pezizomycotina</taxon>
        <taxon>Eurotiomycetes</taxon>
        <taxon>Chaetothyriomycetidae</taxon>
        <taxon>Chaetothyriales</taxon>
        <taxon>Herpotrichiellaceae</taxon>
        <taxon>Fonsecaea</taxon>
    </lineage>
</organism>
<dbReference type="GeneID" id="25309026"/>
<sequence>MNVNHSPKFDRPTPPIQAMNQTPFAHEDELYHQLYITSDQRSVQRRPKAIASTSQNGSTTIDNTTEKTYLPGQPYISLGDPRIGSYLESELVTRDLNKLAPNLWLVAKQDSSHISSLTHQIVRGRQIIITEKPELHLVWIYDRVYIKPIPRYLLSHAFWKFYLIDKHSPVPEPLRQDIARAALGFLRSYRYLVRHKSDFVLATDDKVQLLPKGTRHSGFIRFIQRFEQITDTDVSPRYQFGELRLTRLNFWTKIFLRRYTYQKVHGQYGAYFAQFYGPILFVFGVFSVALSAMQVGLAIQPFVKVGPSWTVFAEVSRWFAIWTLFCVALIVLFLIAILASLSGRETVFAIKDRILKATPMPLEDAEARMPVGQ</sequence>
<dbReference type="Pfam" id="PF20246">
    <property type="entry name" value="DUF6601"/>
    <property type="match status" value="1"/>
</dbReference>
<feature type="compositionally biased region" description="Polar residues" evidence="1">
    <location>
        <begin position="51"/>
        <end position="66"/>
    </location>
</feature>
<dbReference type="EMBL" id="KN846974">
    <property type="protein sequence ID" value="KIW77090.1"/>
    <property type="molecule type" value="Genomic_DNA"/>
</dbReference>
<name>A0A0D2GEQ3_9EURO</name>
<evidence type="ECO:0000313" key="4">
    <source>
        <dbReference type="Proteomes" id="UP000053029"/>
    </source>
</evidence>
<dbReference type="InterPro" id="IPR046536">
    <property type="entry name" value="DUF6601"/>
</dbReference>
<keyword evidence="2" id="KW-0812">Transmembrane</keyword>
<keyword evidence="2" id="KW-1133">Transmembrane helix</keyword>
<proteinExistence type="predicted"/>
<dbReference type="PANTHER" id="PTHR34414">
    <property type="entry name" value="HET DOMAIN-CONTAINING PROTEIN-RELATED"/>
    <property type="match status" value="1"/>
</dbReference>
<evidence type="ECO:0000256" key="1">
    <source>
        <dbReference type="SAM" id="MobiDB-lite"/>
    </source>
</evidence>
<dbReference type="OrthoDB" id="5086500at2759"/>
<reference evidence="3 4" key="1">
    <citation type="submission" date="2015-01" db="EMBL/GenBank/DDBJ databases">
        <title>The Genome Sequence of Fonsecaea pedrosoi CBS 271.37.</title>
        <authorList>
            <consortium name="The Broad Institute Genomics Platform"/>
            <person name="Cuomo C."/>
            <person name="de Hoog S."/>
            <person name="Gorbushina A."/>
            <person name="Stielow B."/>
            <person name="Teixiera M."/>
            <person name="Abouelleil A."/>
            <person name="Chapman S.B."/>
            <person name="Priest M."/>
            <person name="Young S.K."/>
            <person name="Wortman J."/>
            <person name="Nusbaum C."/>
            <person name="Birren B."/>
        </authorList>
    </citation>
    <scope>NUCLEOTIDE SEQUENCE [LARGE SCALE GENOMIC DNA]</scope>
    <source>
        <strain evidence="3 4">CBS 271.37</strain>
    </source>
</reference>
<dbReference type="Proteomes" id="UP000053029">
    <property type="component" value="Unassembled WGS sequence"/>
</dbReference>
<feature type="transmembrane region" description="Helical" evidence="2">
    <location>
        <begin position="319"/>
        <end position="341"/>
    </location>
</feature>
<accession>A0A0D2GEQ3</accession>
<dbReference type="STRING" id="1442368.A0A0D2GEQ3"/>
<evidence type="ECO:0000313" key="3">
    <source>
        <dbReference type="EMBL" id="KIW77090.1"/>
    </source>
</evidence>
<dbReference type="RefSeq" id="XP_013280898.1">
    <property type="nucleotide sequence ID" value="XM_013425444.1"/>
</dbReference>
<dbReference type="VEuPathDB" id="FungiDB:Z517_09536"/>